<reference evidence="1 2" key="1">
    <citation type="submission" date="2008-10" db="EMBL/GenBank/DDBJ databases">
        <title>Draft genome sequence of Providencia alcalifaciens (DSM 30120).</title>
        <authorList>
            <person name="Sudarsanam P."/>
            <person name="Ley R."/>
            <person name="Guruge J."/>
            <person name="Turnbaugh P.J."/>
            <person name="Mahowald M."/>
            <person name="Liep D."/>
            <person name="Gordon J."/>
        </authorList>
    </citation>
    <scope>NUCLEOTIDE SEQUENCE [LARGE SCALE GENOMIC DNA]</scope>
    <source>
        <strain evidence="1 2">DSM 30120</strain>
    </source>
</reference>
<organism evidence="1 2">
    <name type="scientific">Providencia alcalifaciens DSM 30120</name>
    <dbReference type="NCBI Taxonomy" id="520999"/>
    <lineage>
        <taxon>Bacteria</taxon>
        <taxon>Pseudomonadati</taxon>
        <taxon>Pseudomonadota</taxon>
        <taxon>Gammaproteobacteria</taxon>
        <taxon>Enterobacterales</taxon>
        <taxon>Morganellaceae</taxon>
        <taxon>Providencia</taxon>
    </lineage>
</organism>
<comment type="caution">
    <text evidence="1">The sequence shown here is derived from an EMBL/GenBank/DDBJ whole genome shotgun (WGS) entry which is preliminary data.</text>
</comment>
<evidence type="ECO:0000313" key="2">
    <source>
        <dbReference type="Proteomes" id="UP000003729"/>
    </source>
</evidence>
<protein>
    <submittedName>
        <fullName evidence="1">Uncharacterized protein</fullName>
    </submittedName>
</protein>
<dbReference type="AlphaFoldDB" id="B6XE63"/>
<dbReference type="EMBL" id="ABXW01000044">
    <property type="protein sequence ID" value="EEB46341.1"/>
    <property type="molecule type" value="Genomic_DNA"/>
</dbReference>
<proteinExistence type="predicted"/>
<accession>B6XE63</accession>
<sequence>MIYTNLVYFQFIDGLAISLCGADGAEGLSFFRRTVQCPVRKTN</sequence>
<gene>
    <name evidence="1" type="ORF">PROVALCAL_01639</name>
</gene>
<evidence type="ECO:0000313" key="1">
    <source>
        <dbReference type="EMBL" id="EEB46341.1"/>
    </source>
</evidence>
<dbReference type="Proteomes" id="UP000003729">
    <property type="component" value="Unassembled WGS sequence"/>
</dbReference>
<reference evidence="1 2" key="2">
    <citation type="submission" date="2008-10" db="EMBL/GenBank/DDBJ databases">
        <authorList>
            <person name="Fulton L."/>
            <person name="Clifton S."/>
            <person name="Fulton B."/>
            <person name="Xu J."/>
            <person name="Minx P."/>
            <person name="Pepin K.H."/>
            <person name="Johnson M."/>
            <person name="Bhonagiri V."/>
            <person name="Nash W.E."/>
            <person name="Mardis E.R."/>
            <person name="Wilson R.K."/>
        </authorList>
    </citation>
    <scope>NUCLEOTIDE SEQUENCE [LARGE SCALE GENOMIC DNA]</scope>
    <source>
        <strain evidence="1 2">DSM 30120</strain>
    </source>
</reference>
<name>B6XE63_9GAMM</name>